<dbReference type="EMBL" id="CP135130">
    <property type="protein sequence ID" value="WNP38841.1"/>
    <property type="molecule type" value="Genomic_DNA"/>
</dbReference>
<dbReference type="EMBL" id="CP134853">
    <property type="protein sequence ID" value="WNL28571.1"/>
    <property type="molecule type" value="Genomic_DNA"/>
</dbReference>
<accession>A0AA96RAT4</accession>
<sequence length="364" mass="42115">MLIEVIDKKIDLENDSKRIAITTLLNSFRMGNHIIVFEDEVLEEISISKHFGTNEKSYALQLKKKKKFFFHSLKLLIYKLRVDFSNDMNLINITENTINVSYKYCIDNILNPIKFLTENTIDLKLYKIITKFYINCELELIKGIKLSFEDAQGGGDGTKKRFDEFREKNILCLCLIDNDKKHPNGKKGQTILKFSSEDFLLNKTTLAYDIGVHEIENLIPCYIINKIMENSGKANFTQQQVETLDILKKLVCKNFEVKKYFDHKLGITSKNIIEWDKNHGDFWHPIITSLVKNNCLSSKECTCSSECKVLHGFSSNLLEKSIDYLDAESVGDFKKNLPDSMKDIWFNIAKIILGWGCSLEKIRC</sequence>
<proteinExistence type="predicted"/>
<evidence type="ECO:0000313" key="2">
    <source>
        <dbReference type="EMBL" id="WNL32691.1"/>
    </source>
</evidence>
<name>A0AA96RAT4_9BACT</name>
<evidence type="ECO:0000313" key="1">
    <source>
        <dbReference type="EMBL" id="WNL28571.1"/>
    </source>
</evidence>
<organism evidence="3">
    <name type="scientific">Arcobacter sp. AZ-2023</name>
    <dbReference type="NCBI Taxonomy" id="3074453"/>
    <lineage>
        <taxon>Bacteria</taxon>
        <taxon>Pseudomonadati</taxon>
        <taxon>Campylobacterota</taxon>
        <taxon>Epsilonproteobacteria</taxon>
        <taxon>Campylobacterales</taxon>
        <taxon>Arcobacteraceae</taxon>
        <taxon>Arcobacter</taxon>
    </lineage>
</organism>
<dbReference type="AlphaFoldDB" id="A0AA96RAT4"/>
<gene>
    <name evidence="3" type="ORF">RJG58_03875</name>
    <name evidence="4" type="ORF">RMP69_03875</name>
    <name evidence="1" type="ORF">RMQ65_04220</name>
    <name evidence="2" type="ORF">RMQ67_03875</name>
</gene>
<reference evidence="3" key="1">
    <citation type="submission" date="2023-09" db="EMBL/GenBank/DDBJ databases">
        <title>Arcobacter tbilisiensis sp. nov. isolated from chicken meat in Tbilisi, Georgia.</title>
        <authorList>
            <person name="Matthias R."/>
            <person name="Zautner A.E."/>
        </authorList>
    </citation>
    <scope>NUCLEOTIDE SEQUENCE</scope>
    <source>
        <strain evidence="3">LEO 101</strain>
        <strain evidence="1">LEO 49</strain>
        <strain evidence="4">LEO 50</strain>
        <strain evidence="2">LEO 53</strain>
    </source>
</reference>
<evidence type="ECO:0000313" key="3">
    <source>
        <dbReference type="EMBL" id="WNP38841.1"/>
    </source>
</evidence>
<protein>
    <submittedName>
        <fullName evidence="3">Uncharacterized protein</fullName>
    </submittedName>
</protein>
<dbReference type="EMBL" id="CP134855">
    <property type="protein sequence ID" value="WNL32691.1"/>
    <property type="molecule type" value="Genomic_DNA"/>
</dbReference>
<dbReference type="EMBL" id="CP135131">
    <property type="protein sequence ID" value="WNP40933.1"/>
    <property type="molecule type" value="Genomic_DNA"/>
</dbReference>
<evidence type="ECO:0000313" key="4">
    <source>
        <dbReference type="EMBL" id="WNP40933.1"/>
    </source>
</evidence>